<keyword evidence="3" id="KW-1185">Reference proteome</keyword>
<feature type="region of interest" description="Disordered" evidence="1">
    <location>
        <begin position="19"/>
        <end position="71"/>
    </location>
</feature>
<dbReference type="EMBL" id="KZ506796">
    <property type="protein sequence ID" value="PKU38278.1"/>
    <property type="molecule type" value="Genomic_DNA"/>
</dbReference>
<evidence type="ECO:0000313" key="2">
    <source>
        <dbReference type="EMBL" id="PKU38278.1"/>
    </source>
</evidence>
<accession>A0A2I0TWT9</accession>
<feature type="compositionally biased region" description="Basic residues" evidence="1">
    <location>
        <begin position="54"/>
        <end position="65"/>
    </location>
</feature>
<organism evidence="2 3">
    <name type="scientific">Limosa lapponica baueri</name>
    <dbReference type="NCBI Taxonomy" id="1758121"/>
    <lineage>
        <taxon>Eukaryota</taxon>
        <taxon>Metazoa</taxon>
        <taxon>Chordata</taxon>
        <taxon>Craniata</taxon>
        <taxon>Vertebrata</taxon>
        <taxon>Euteleostomi</taxon>
        <taxon>Archelosauria</taxon>
        <taxon>Archosauria</taxon>
        <taxon>Dinosauria</taxon>
        <taxon>Saurischia</taxon>
        <taxon>Theropoda</taxon>
        <taxon>Coelurosauria</taxon>
        <taxon>Aves</taxon>
        <taxon>Neognathae</taxon>
        <taxon>Neoaves</taxon>
        <taxon>Charadriiformes</taxon>
        <taxon>Scolopacidae</taxon>
        <taxon>Limosa</taxon>
    </lineage>
</organism>
<evidence type="ECO:0000256" key="1">
    <source>
        <dbReference type="SAM" id="MobiDB-lite"/>
    </source>
</evidence>
<dbReference type="Proteomes" id="UP000233556">
    <property type="component" value="Unassembled WGS sequence"/>
</dbReference>
<name>A0A2I0TWT9_LIMLA</name>
<feature type="compositionally biased region" description="Basic and acidic residues" evidence="1">
    <location>
        <begin position="25"/>
        <end position="49"/>
    </location>
</feature>
<dbReference type="AlphaFoldDB" id="A0A2I0TWT9"/>
<sequence length="258" mass="29919">MCYVDVPSLLCIALNHVNKKRREEKRREEKRREEKRREEKMKKCSRNDNDGSLFKKKKKKKKRREKKEQESLIQLSLSHLAPTVDRVTHGNLTFLTNQPKKTSQDPKKWEEFAMKLLLGCSASGFRDSKASSRLYSPDLCFQLALSLFVVVAVLMERLGTDCAFLRGNFRHVKIQWLRCKTAWANGFMRHGNGGSNIQERDLESYTRKKFSKDKISISAVQKLTLCKEELCVSSLELGPCLLLPPGPHHLQLHGRQHR</sequence>
<gene>
    <name evidence="2" type="ORF">llap_11417</name>
</gene>
<proteinExistence type="predicted"/>
<protein>
    <submittedName>
        <fullName evidence="2">Uncharacterized protein</fullName>
    </submittedName>
</protein>
<reference evidence="3" key="1">
    <citation type="submission" date="2017-11" db="EMBL/GenBank/DDBJ databases">
        <authorList>
            <person name="Lima N.C."/>
            <person name="Parody-Merino A.M."/>
            <person name="Battley P.F."/>
            <person name="Fidler A.E."/>
            <person name="Prosdocimi F."/>
        </authorList>
    </citation>
    <scope>NUCLEOTIDE SEQUENCE [LARGE SCALE GENOMIC DNA]</scope>
</reference>
<reference evidence="3" key="2">
    <citation type="submission" date="2017-12" db="EMBL/GenBank/DDBJ databases">
        <title>Genome sequence of the Bar-tailed Godwit (Limosa lapponica baueri).</title>
        <authorList>
            <person name="Lima N.C.B."/>
            <person name="Parody-Merino A.M."/>
            <person name="Battley P.F."/>
            <person name="Fidler A.E."/>
            <person name="Prosdocimi F."/>
        </authorList>
    </citation>
    <scope>NUCLEOTIDE SEQUENCE [LARGE SCALE GENOMIC DNA]</scope>
</reference>
<evidence type="ECO:0000313" key="3">
    <source>
        <dbReference type="Proteomes" id="UP000233556"/>
    </source>
</evidence>